<dbReference type="EMBL" id="QAOL01000045">
    <property type="protein sequence ID" value="PTQ79786.1"/>
    <property type="molecule type" value="Genomic_DNA"/>
</dbReference>
<comment type="caution">
    <text evidence="1">The sequence shown here is derived from an EMBL/GenBank/DDBJ whole genome shotgun (WGS) entry which is preliminary data.</text>
</comment>
<reference evidence="1 2" key="1">
    <citation type="submission" date="2018-04" db="EMBL/GenBank/DDBJ databases">
        <title>Active sludge and wastewater microbial communities from Klosterneuburg, Austria.</title>
        <authorList>
            <person name="Wagner M."/>
        </authorList>
    </citation>
    <scope>NUCLEOTIDE SEQUENCE [LARGE SCALE GENOMIC DNA]</scope>
    <source>
        <strain evidence="1 2">Nm4</strain>
    </source>
</reference>
<accession>A0A2T5I7H9</accession>
<dbReference type="AlphaFoldDB" id="A0A2T5I7H9"/>
<protein>
    <submittedName>
        <fullName evidence="1">Uncharacterized protein</fullName>
    </submittedName>
</protein>
<name>A0A2T5I7H9_9PROT</name>
<dbReference type="Proteomes" id="UP000244110">
    <property type="component" value="Unassembled WGS sequence"/>
</dbReference>
<proteinExistence type="predicted"/>
<dbReference type="RefSeq" id="WP_107787870.1">
    <property type="nucleotide sequence ID" value="NZ_QAOL01000045.1"/>
</dbReference>
<evidence type="ECO:0000313" key="2">
    <source>
        <dbReference type="Proteomes" id="UP000244110"/>
    </source>
</evidence>
<organism evidence="1 2">
    <name type="scientific">Nitrosomonas ureae</name>
    <dbReference type="NCBI Taxonomy" id="44577"/>
    <lineage>
        <taxon>Bacteria</taxon>
        <taxon>Pseudomonadati</taxon>
        <taxon>Pseudomonadota</taxon>
        <taxon>Betaproteobacteria</taxon>
        <taxon>Nitrosomonadales</taxon>
        <taxon>Nitrosomonadaceae</taxon>
        <taxon>Nitrosomonas</taxon>
    </lineage>
</organism>
<gene>
    <name evidence="1" type="ORF">C8R28_104526</name>
</gene>
<sequence>MLIVGRHFVGEKSVSELSAAIFGELVKYEKVYADMPTRMKDGSQYLVNTNVQVNGKHLAVNEHFSLSETKQAIGRARTIHGKTKDIYLFSNEV</sequence>
<evidence type="ECO:0000313" key="1">
    <source>
        <dbReference type="EMBL" id="PTQ79786.1"/>
    </source>
</evidence>